<dbReference type="InterPro" id="IPR007627">
    <property type="entry name" value="RNA_pol_sigma70_r2"/>
</dbReference>
<evidence type="ECO:0000256" key="4">
    <source>
        <dbReference type="ARBA" id="ARBA00023163"/>
    </source>
</evidence>
<dbReference type="Gene3D" id="1.10.10.10">
    <property type="entry name" value="Winged helix-like DNA-binding domain superfamily/Winged helix DNA-binding domain"/>
    <property type="match status" value="1"/>
</dbReference>
<dbReference type="GO" id="GO:0003677">
    <property type="term" value="F:DNA binding"/>
    <property type="evidence" value="ECO:0007669"/>
    <property type="project" value="InterPro"/>
</dbReference>
<evidence type="ECO:0000313" key="8">
    <source>
        <dbReference type="Proteomes" id="UP000033047"/>
    </source>
</evidence>
<dbReference type="Gene3D" id="1.10.1740.10">
    <property type="match status" value="1"/>
</dbReference>
<keyword evidence="3" id="KW-0731">Sigma factor</keyword>
<dbReference type="HOGENOM" id="CLU_047691_4_1_10"/>
<protein>
    <submittedName>
        <fullName evidence="7">RNA polymerase sigma-70 factor</fullName>
    </submittedName>
</protein>
<evidence type="ECO:0000259" key="5">
    <source>
        <dbReference type="Pfam" id="PF04542"/>
    </source>
</evidence>
<dbReference type="GO" id="GO:0016987">
    <property type="term" value="F:sigma factor activity"/>
    <property type="evidence" value="ECO:0007669"/>
    <property type="project" value="UniProtKB-KW"/>
</dbReference>
<dbReference type="InterPro" id="IPR013249">
    <property type="entry name" value="RNA_pol_sigma70_r4_t2"/>
</dbReference>
<dbReference type="SUPFAM" id="SSF88659">
    <property type="entry name" value="Sigma3 and sigma4 domains of RNA polymerase sigma factors"/>
    <property type="match status" value="1"/>
</dbReference>
<organism evidence="7 8">
    <name type="scientific">Parabacteroides goldsteinii DSM 19448 = WAL 12034</name>
    <dbReference type="NCBI Taxonomy" id="927665"/>
    <lineage>
        <taxon>Bacteria</taxon>
        <taxon>Pseudomonadati</taxon>
        <taxon>Bacteroidota</taxon>
        <taxon>Bacteroidia</taxon>
        <taxon>Bacteroidales</taxon>
        <taxon>Tannerellaceae</taxon>
        <taxon>Parabacteroides</taxon>
    </lineage>
</organism>
<keyword evidence="4" id="KW-0804">Transcription</keyword>
<dbReference type="InterPro" id="IPR039425">
    <property type="entry name" value="RNA_pol_sigma-70-like"/>
</dbReference>
<dbReference type="Pfam" id="PF08281">
    <property type="entry name" value="Sigma70_r4_2"/>
    <property type="match status" value="1"/>
</dbReference>
<dbReference type="PANTHER" id="PTHR43133">
    <property type="entry name" value="RNA POLYMERASE ECF-TYPE SIGMA FACTO"/>
    <property type="match status" value="1"/>
</dbReference>
<accession>A0A0F5JFU4</accession>
<name>A0A0F5JFU4_9BACT</name>
<evidence type="ECO:0000256" key="1">
    <source>
        <dbReference type="ARBA" id="ARBA00010641"/>
    </source>
</evidence>
<keyword evidence="2" id="KW-0805">Transcription regulation</keyword>
<evidence type="ECO:0000256" key="3">
    <source>
        <dbReference type="ARBA" id="ARBA00023082"/>
    </source>
</evidence>
<dbReference type="InterPro" id="IPR036388">
    <property type="entry name" value="WH-like_DNA-bd_sf"/>
</dbReference>
<dbReference type="EMBL" id="AQHV01000011">
    <property type="protein sequence ID" value="KKB56425.1"/>
    <property type="molecule type" value="Genomic_DNA"/>
</dbReference>
<comment type="similarity">
    <text evidence="1">Belongs to the sigma-70 factor family. ECF subfamily.</text>
</comment>
<evidence type="ECO:0000256" key="2">
    <source>
        <dbReference type="ARBA" id="ARBA00023015"/>
    </source>
</evidence>
<dbReference type="PATRIC" id="fig|927665.4.peg.2469"/>
<dbReference type="GeneID" id="69983713"/>
<evidence type="ECO:0000259" key="6">
    <source>
        <dbReference type="Pfam" id="PF08281"/>
    </source>
</evidence>
<dbReference type="PANTHER" id="PTHR43133:SF46">
    <property type="entry name" value="RNA POLYMERASE SIGMA-70 FACTOR ECF SUBFAMILY"/>
    <property type="match status" value="1"/>
</dbReference>
<evidence type="ECO:0000313" key="7">
    <source>
        <dbReference type="EMBL" id="KKB56425.1"/>
    </source>
</evidence>
<dbReference type="RefSeq" id="WP_010800712.1">
    <property type="nucleotide sequence ID" value="NZ_KQ033912.1"/>
</dbReference>
<proteinExistence type="inferred from homology"/>
<dbReference type="CDD" id="cd06171">
    <property type="entry name" value="Sigma70_r4"/>
    <property type="match status" value="1"/>
</dbReference>
<dbReference type="GO" id="GO:0006352">
    <property type="term" value="P:DNA-templated transcription initiation"/>
    <property type="evidence" value="ECO:0007669"/>
    <property type="project" value="InterPro"/>
</dbReference>
<dbReference type="InterPro" id="IPR014327">
    <property type="entry name" value="RNA_pol_sigma70_bacteroid"/>
</dbReference>
<reference evidence="7 8" key="1">
    <citation type="submission" date="2013-04" db="EMBL/GenBank/DDBJ databases">
        <title>The Genome Sequence of Parabacteroides goldsteinii DSM 19448.</title>
        <authorList>
            <consortium name="The Broad Institute Genomics Platform"/>
            <person name="Earl A."/>
            <person name="Ward D."/>
            <person name="Feldgarden M."/>
            <person name="Gevers D."/>
            <person name="Martens E."/>
            <person name="Sakamoto M."/>
            <person name="Benno Y."/>
            <person name="Song Y."/>
            <person name="Liu C."/>
            <person name="Lee J."/>
            <person name="Bolanos M."/>
            <person name="Vaisanen M.L."/>
            <person name="Finegold S.M."/>
            <person name="Walker B."/>
            <person name="Young S."/>
            <person name="Zeng Q."/>
            <person name="Gargeya S."/>
            <person name="Fitzgerald M."/>
            <person name="Haas B."/>
            <person name="Abouelleil A."/>
            <person name="Allen A.W."/>
            <person name="Alvarado L."/>
            <person name="Arachchi H.M."/>
            <person name="Berlin A.M."/>
            <person name="Chapman S.B."/>
            <person name="Gainer-Dewar J."/>
            <person name="Goldberg J."/>
            <person name="Griggs A."/>
            <person name="Gujja S."/>
            <person name="Hansen M."/>
            <person name="Howarth C."/>
            <person name="Imamovic A."/>
            <person name="Ireland A."/>
            <person name="Larimer J."/>
            <person name="McCowan C."/>
            <person name="Murphy C."/>
            <person name="Pearson M."/>
            <person name="Poon T.W."/>
            <person name="Priest M."/>
            <person name="Roberts A."/>
            <person name="Saif S."/>
            <person name="Shea T."/>
            <person name="Sisk P."/>
            <person name="Sykes S."/>
            <person name="Wortman J."/>
            <person name="Nusbaum C."/>
            <person name="Birren B."/>
        </authorList>
    </citation>
    <scope>NUCLEOTIDE SEQUENCE [LARGE SCALE GENOMIC DNA]</scope>
    <source>
        <strain evidence="7 8">DSM 19448</strain>
    </source>
</reference>
<dbReference type="InterPro" id="IPR013324">
    <property type="entry name" value="RNA_pol_sigma_r3/r4-like"/>
</dbReference>
<dbReference type="Pfam" id="PF04542">
    <property type="entry name" value="Sigma70_r2"/>
    <property type="match status" value="1"/>
</dbReference>
<gene>
    <name evidence="7" type="ORF">HMPREF1535_02401</name>
</gene>
<dbReference type="NCBIfam" id="TIGR02985">
    <property type="entry name" value="Sig70_bacteroi1"/>
    <property type="match status" value="1"/>
</dbReference>
<sequence>MLSKKEFKLLFDTYFDAVRSFIFYRCGDTDMASDIAQEIFMKIWEKKEQLHNNNLKALLYKMANEMVISSYRKETSRNHFEQDMIRNDASGLSPEEEILFKELATSYARALEQMPEKQRIVFLMSRNDELKYHEIAGLLDISIKTVEKRMNSALQFLKKVLLTETKNETGQY</sequence>
<comment type="caution">
    <text evidence="7">The sequence shown here is derived from an EMBL/GenBank/DDBJ whole genome shotgun (WGS) entry which is preliminary data.</text>
</comment>
<dbReference type="AlphaFoldDB" id="A0A0F5JFU4"/>
<dbReference type="SUPFAM" id="SSF88946">
    <property type="entry name" value="Sigma2 domain of RNA polymerase sigma factors"/>
    <property type="match status" value="1"/>
</dbReference>
<feature type="domain" description="RNA polymerase sigma-70 region 2" evidence="5">
    <location>
        <begin position="10"/>
        <end position="75"/>
    </location>
</feature>
<dbReference type="NCBIfam" id="TIGR02937">
    <property type="entry name" value="sigma70-ECF"/>
    <property type="match status" value="1"/>
</dbReference>
<dbReference type="InterPro" id="IPR014284">
    <property type="entry name" value="RNA_pol_sigma-70_dom"/>
</dbReference>
<dbReference type="STRING" id="927665.HMPREF1535_02401"/>
<feature type="domain" description="RNA polymerase sigma factor 70 region 4 type 2" evidence="6">
    <location>
        <begin position="108"/>
        <end position="157"/>
    </location>
</feature>
<dbReference type="InterPro" id="IPR013325">
    <property type="entry name" value="RNA_pol_sigma_r2"/>
</dbReference>
<dbReference type="Proteomes" id="UP000033047">
    <property type="component" value="Unassembled WGS sequence"/>
</dbReference>